<sequence length="416" mass="46419">MSAYSSAPSFPWRTAGAVFFFASAWIGFASGVGVTERDEVATGGMLTQAYYALSLFVVGGVDMGVPTGGHWLARALVWVAYFGAPILAASTLIEALIRAISPQAWLLRRLKNHIIIVGSGELSLSYLRVLRQHEPDARVVIVCSGRQEQAVLDEFRQGFDASVVVGDITHAFFLRQLRVERARKILLLSDNSLRNYEAASVLLKLVPDIGSRIVMHCASLRFMRAMANTRVAERCETFNTYHLAAAGLVKSHMLKFFRDTVRKDIVVIAGFGRFGQTILEELQVHAGGEIEQVVIIERDAHRRVMVAEEQMQFSENVQRDVYEGDISNPDIWRQLDQDVDLNGNNAVFVLGTGQEEDNLRTALWIKRRFHDAMVIARSSKRSYFAEEVGREHGLVSISINELVEDNIPAHWLADSA</sequence>
<dbReference type="InterPro" id="IPR036291">
    <property type="entry name" value="NAD(P)-bd_dom_sf"/>
</dbReference>
<keyword evidence="1" id="KW-1133">Transmembrane helix</keyword>
<dbReference type="InterPro" id="IPR050721">
    <property type="entry name" value="Trk_Ktr_HKT_K-transport"/>
</dbReference>
<dbReference type="InterPro" id="IPR003148">
    <property type="entry name" value="RCK_N"/>
</dbReference>
<dbReference type="Proteomes" id="UP000644693">
    <property type="component" value="Unassembled WGS sequence"/>
</dbReference>
<dbReference type="PANTHER" id="PTHR43833:SF11">
    <property type="entry name" value="VOLTAGE-GATED POTASSIUM CHANNEL KCH"/>
    <property type="match status" value="1"/>
</dbReference>
<accession>A0A918XGQ6</accession>
<proteinExistence type="predicted"/>
<evidence type="ECO:0000256" key="1">
    <source>
        <dbReference type="SAM" id="Phobius"/>
    </source>
</evidence>
<evidence type="ECO:0000313" key="4">
    <source>
        <dbReference type="Proteomes" id="UP000644693"/>
    </source>
</evidence>
<dbReference type="EMBL" id="BMYM01000001">
    <property type="protein sequence ID" value="GHD29896.1"/>
    <property type="molecule type" value="Genomic_DNA"/>
</dbReference>
<name>A0A918XGQ6_9GAMM</name>
<dbReference type="RefSeq" id="WP_189475915.1">
    <property type="nucleotide sequence ID" value="NZ_BMYM01000001.1"/>
</dbReference>
<dbReference type="SUPFAM" id="SSF51735">
    <property type="entry name" value="NAD(P)-binding Rossmann-fold domains"/>
    <property type="match status" value="2"/>
</dbReference>
<comment type="caution">
    <text evidence="3">The sequence shown here is derived from an EMBL/GenBank/DDBJ whole genome shotgun (WGS) entry which is preliminary data.</text>
</comment>
<dbReference type="AlphaFoldDB" id="A0A918XGQ6"/>
<feature type="transmembrane region" description="Helical" evidence="1">
    <location>
        <begin position="12"/>
        <end position="34"/>
    </location>
</feature>
<evidence type="ECO:0000259" key="2">
    <source>
        <dbReference type="PROSITE" id="PS51201"/>
    </source>
</evidence>
<keyword evidence="4" id="KW-1185">Reference proteome</keyword>
<dbReference type="GO" id="GO:0006813">
    <property type="term" value="P:potassium ion transport"/>
    <property type="evidence" value="ECO:0007669"/>
    <property type="project" value="InterPro"/>
</dbReference>
<keyword evidence="1" id="KW-0472">Membrane</keyword>
<reference evidence="3" key="2">
    <citation type="submission" date="2020-09" db="EMBL/GenBank/DDBJ databases">
        <authorList>
            <person name="Sun Q."/>
            <person name="Kim S."/>
        </authorList>
    </citation>
    <scope>NUCLEOTIDE SEQUENCE</scope>
    <source>
        <strain evidence="3">KCTC 23430</strain>
    </source>
</reference>
<protein>
    <recommendedName>
        <fullName evidence="2">RCK N-terminal domain-containing protein</fullName>
    </recommendedName>
</protein>
<dbReference type="Gene3D" id="3.40.50.720">
    <property type="entry name" value="NAD(P)-binding Rossmann-like Domain"/>
    <property type="match status" value="2"/>
</dbReference>
<gene>
    <name evidence="3" type="ORF">GCM10007053_11100</name>
</gene>
<dbReference type="Pfam" id="PF02254">
    <property type="entry name" value="TrkA_N"/>
    <property type="match status" value="2"/>
</dbReference>
<feature type="domain" description="RCK N-terminal" evidence="2">
    <location>
        <begin position="263"/>
        <end position="399"/>
    </location>
</feature>
<feature type="transmembrane region" description="Helical" evidence="1">
    <location>
        <begin position="77"/>
        <end position="100"/>
    </location>
</feature>
<dbReference type="PANTHER" id="PTHR43833">
    <property type="entry name" value="POTASSIUM CHANNEL PROTEIN 2-RELATED-RELATED"/>
    <property type="match status" value="1"/>
</dbReference>
<organism evidence="3 4">
    <name type="scientific">Parahalioglobus pacificus</name>
    <dbReference type="NCBI Taxonomy" id="930806"/>
    <lineage>
        <taxon>Bacteria</taxon>
        <taxon>Pseudomonadati</taxon>
        <taxon>Pseudomonadota</taxon>
        <taxon>Gammaproteobacteria</taxon>
        <taxon>Cellvibrionales</taxon>
        <taxon>Halieaceae</taxon>
        <taxon>Parahalioglobus</taxon>
    </lineage>
</organism>
<evidence type="ECO:0000313" key="3">
    <source>
        <dbReference type="EMBL" id="GHD29896.1"/>
    </source>
</evidence>
<reference evidence="3" key="1">
    <citation type="journal article" date="2014" name="Int. J. Syst. Evol. Microbiol.">
        <title>Complete genome sequence of Corynebacterium casei LMG S-19264T (=DSM 44701T), isolated from a smear-ripened cheese.</title>
        <authorList>
            <consortium name="US DOE Joint Genome Institute (JGI-PGF)"/>
            <person name="Walter F."/>
            <person name="Albersmeier A."/>
            <person name="Kalinowski J."/>
            <person name="Ruckert C."/>
        </authorList>
    </citation>
    <scope>NUCLEOTIDE SEQUENCE</scope>
    <source>
        <strain evidence="3">KCTC 23430</strain>
    </source>
</reference>
<dbReference type="PROSITE" id="PS51201">
    <property type="entry name" value="RCK_N"/>
    <property type="match status" value="1"/>
</dbReference>
<keyword evidence="1" id="KW-0812">Transmembrane</keyword>
<feature type="transmembrane region" description="Helical" evidence="1">
    <location>
        <begin position="46"/>
        <end position="65"/>
    </location>
</feature>